<evidence type="ECO:0000256" key="12">
    <source>
        <dbReference type="ARBA" id="ARBA00053067"/>
    </source>
</evidence>
<dbReference type="GO" id="GO:0015078">
    <property type="term" value="F:proton transmembrane transporter activity"/>
    <property type="evidence" value="ECO:0007669"/>
    <property type="project" value="InterPro"/>
</dbReference>
<keyword evidence="10 15" id="KW-0472">Membrane</keyword>
<keyword evidence="11" id="KW-0066">ATP synthesis</keyword>
<dbReference type="EMBL" id="MW292561">
    <property type="protein sequence ID" value="QTV22634.1"/>
    <property type="molecule type" value="Genomic_DNA"/>
</dbReference>
<organism evidence="16">
    <name type="scientific">Betta smaragdina</name>
    <name type="common">Blue betta</name>
    <dbReference type="NCBI Taxonomy" id="209228"/>
    <lineage>
        <taxon>Eukaryota</taxon>
        <taxon>Metazoa</taxon>
        <taxon>Chordata</taxon>
        <taxon>Craniata</taxon>
        <taxon>Vertebrata</taxon>
        <taxon>Euteleostomi</taxon>
        <taxon>Actinopterygii</taxon>
        <taxon>Neopterygii</taxon>
        <taxon>Teleostei</taxon>
        <taxon>Neoteleostei</taxon>
        <taxon>Acanthomorphata</taxon>
        <taxon>Anabantaria</taxon>
        <taxon>Anabantiformes</taxon>
        <taxon>Anabantoidei</taxon>
        <taxon>Osphronemidae</taxon>
        <taxon>Betta</taxon>
    </lineage>
</organism>
<keyword evidence="8 14" id="KW-0406">Ion transport</keyword>
<evidence type="ECO:0000256" key="14">
    <source>
        <dbReference type="RuleBase" id="RU003661"/>
    </source>
</evidence>
<dbReference type="PANTHER" id="PTHR39937">
    <property type="entry name" value="ATP SYNTHASE PROTEIN 8"/>
    <property type="match status" value="1"/>
</dbReference>
<dbReference type="Pfam" id="PF00895">
    <property type="entry name" value="ATP-synt_8"/>
    <property type="match status" value="1"/>
</dbReference>
<dbReference type="AlphaFoldDB" id="A0A8B0JP60"/>
<evidence type="ECO:0000256" key="10">
    <source>
        <dbReference type="ARBA" id="ARBA00023136"/>
    </source>
</evidence>
<reference evidence="16" key="1">
    <citation type="journal article" date="2020" name="Mitochondrial DNA Part B Resour">
        <title>The complete mitochondrial genome of Mekong fighting fish, Betta smaragdina (Teleostei: Osphronemidae).</title>
        <authorList>
            <person name="Laopichienpong N."/>
            <person name="Ahmad S.F."/>
            <person name="Singchat W."/>
            <person name="Srikulnath K."/>
        </authorList>
    </citation>
    <scope>NUCLEOTIDE SEQUENCE</scope>
</reference>
<evidence type="ECO:0000256" key="4">
    <source>
        <dbReference type="ARBA" id="ARBA00022547"/>
    </source>
</evidence>
<protein>
    <recommendedName>
        <fullName evidence="14">ATP synthase complex subunit 8</fullName>
    </recommendedName>
</protein>
<accession>A0A8B0JP60</accession>
<gene>
    <name evidence="16" type="primary">ATP8</name>
</gene>
<evidence type="ECO:0000256" key="7">
    <source>
        <dbReference type="ARBA" id="ARBA00022989"/>
    </source>
</evidence>
<keyword evidence="4 14" id="KW-0138">CF(0)</keyword>
<keyword evidence="3 14" id="KW-0813">Transport</keyword>
<evidence type="ECO:0000256" key="11">
    <source>
        <dbReference type="ARBA" id="ARBA00023310"/>
    </source>
</evidence>
<evidence type="ECO:0000256" key="2">
    <source>
        <dbReference type="ARBA" id="ARBA00008892"/>
    </source>
</evidence>
<comment type="similarity">
    <text evidence="2 14">Belongs to the ATPase protein 8 family.</text>
</comment>
<dbReference type="PANTHER" id="PTHR39937:SF1">
    <property type="entry name" value="ATP SYNTHASE PROTEIN 8"/>
    <property type="match status" value="1"/>
</dbReference>
<keyword evidence="6 14" id="KW-0375">Hydrogen ion transport</keyword>
<keyword evidence="9 14" id="KW-0496">Mitochondrion</keyword>
<evidence type="ECO:0000256" key="6">
    <source>
        <dbReference type="ARBA" id="ARBA00022781"/>
    </source>
</evidence>
<evidence type="ECO:0000256" key="9">
    <source>
        <dbReference type="ARBA" id="ARBA00023128"/>
    </source>
</evidence>
<dbReference type="GO" id="GO:0015986">
    <property type="term" value="P:proton motive force-driven ATP synthesis"/>
    <property type="evidence" value="ECO:0007669"/>
    <property type="project" value="InterPro"/>
</dbReference>
<evidence type="ECO:0000256" key="1">
    <source>
        <dbReference type="ARBA" id="ARBA00004304"/>
    </source>
</evidence>
<evidence type="ECO:0000313" key="16">
    <source>
        <dbReference type="EMBL" id="QTV22634.1"/>
    </source>
</evidence>
<dbReference type="InterPro" id="IPR001421">
    <property type="entry name" value="ATP8_metazoa"/>
</dbReference>
<evidence type="ECO:0000256" key="15">
    <source>
        <dbReference type="SAM" id="Phobius"/>
    </source>
</evidence>
<dbReference type="GO" id="GO:0045259">
    <property type="term" value="C:proton-transporting ATP synthase complex"/>
    <property type="evidence" value="ECO:0007669"/>
    <property type="project" value="UniProtKB-KW"/>
</dbReference>
<evidence type="ECO:0000256" key="3">
    <source>
        <dbReference type="ARBA" id="ARBA00022448"/>
    </source>
</evidence>
<dbReference type="InterPro" id="IPR050635">
    <property type="entry name" value="ATPase_protein_8"/>
</dbReference>
<feature type="transmembrane region" description="Helical" evidence="15">
    <location>
        <begin position="6"/>
        <end position="26"/>
    </location>
</feature>
<geneLocation type="mitochondrion" evidence="16"/>
<evidence type="ECO:0000256" key="13">
    <source>
        <dbReference type="ARBA" id="ARBA00064647"/>
    </source>
</evidence>
<keyword evidence="5 14" id="KW-0812">Transmembrane</keyword>
<dbReference type="GO" id="GO:0031966">
    <property type="term" value="C:mitochondrial membrane"/>
    <property type="evidence" value="ECO:0007669"/>
    <property type="project" value="UniProtKB-SubCell"/>
</dbReference>
<comment type="subcellular location">
    <subcellularLocation>
        <location evidence="1 14">Mitochondrion membrane</location>
        <topology evidence="1 14">Single-pass membrane protein</topology>
    </subcellularLocation>
</comment>
<comment type="subunit">
    <text evidence="13">Component of the ATP synthase complex composed at least of ATP5F1A/subunit alpha, ATP5F1B/subunit beta, ATP5MC1/subunit c (homooctomer), MT-ATP6/subunit a, MT-ATP8/subunit 8, ATP5ME/subunit e, ATP5MF/subunit f, ATP5MG/subunit g, ATP5MK/subunit k, ATP5MJ/subunit j, ATP5F1C/subunit gamma, ATP5F1D/subunit delta, ATP5F1E/subunit epsilon, ATP5PF/subunit F6, ATP5PB/subunit b, ATP5PD/subunit d, ATP5PO/subunit OSCP. ATP synthase complex consists of a soluble F(1) head domain (subunits alpha(3) and beta(3)) - the catalytic core - and a membrane F(0) domain - the membrane proton channel (subunits c, a, 8, e, f, g, k and j). These two domains are linked by a central stalk (subunits gamma, delta, and epsilon) rotating inside the F1 region and a stationary peripheral stalk (subunits F6, b, d, and OSCP).</text>
</comment>
<name>A0A8B0JP60_BETSM</name>
<keyword evidence="7 15" id="KW-1133">Transmembrane helix</keyword>
<sequence length="55" mass="6609">MPQLNRAPWLMVLFLTWFVFLVIFVVKISTHPFPPDPAFESAMMFVLEPWNWPWS</sequence>
<proteinExistence type="inferred from homology"/>
<comment type="function">
    <text evidence="12">Subunit 8, of the mitochondrial membrane ATP synthase complex (F(1)F(0) ATP synthase or Complex V) that produces ATP from ADP in the presence of a proton gradient across the membrane which is generated by electron transport complexes of the respiratory chain. ATP synthase complex consist of a soluble F(1) head domain - the catalytic core - and a membrane F(1) domain - the membrane proton channel. These two domains are linked by a central stalk rotating inside the F(1) region and a stationary peripheral stalk. During catalysis, ATP synthesis in the catalytic domain of F(1) is coupled via a rotary mechanism of the central stalk subunits to proton translocation. In vivo, can only synthesize ATP although its ATP hydrolase activity can be activated artificially in vitro. Part of the complex F(0) domain.</text>
</comment>
<evidence type="ECO:0000256" key="8">
    <source>
        <dbReference type="ARBA" id="ARBA00023065"/>
    </source>
</evidence>
<evidence type="ECO:0000256" key="5">
    <source>
        <dbReference type="ARBA" id="ARBA00022692"/>
    </source>
</evidence>